<accession>A0A7S2LQ95</accession>
<protein>
    <submittedName>
        <fullName evidence="1">Uncharacterized protein</fullName>
    </submittedName>
</protein>
<dbReference type="InterPro" id="IPR049226">
    <property type="entry name" value="DUF6823"/>
</dbReference>
<reference evidence="1" key="1">
    <citation type="submission" date="2021-01" db="EMBL/GenBank/DDBJ databases">
        <authorList>
            <person name="Corre E."/>
            <person name="Pelletier E."/>
            <person name="Niang G."/>
            <person name="Scheremetjew M."/>
            <person name="Finn R."/>
            <person name="Kale V."/>
            <person name="Holt S."/>
            <person name="Cochrane G."/>
            <person name="Meng A."/>
            <person name="Brown T."/>
            <person name="Cohen L."/>
        </authorList>
    </citation>
    <scope>NUCLEOTIDE SEQUENCE</scope>
    <source>
        <strain evidence="1">B650</strain>
    </source>
</reference>
<gene>
    <name evidence="1" type="ORF">LDAN0321_LOCUS20269</name>
</gene>
<sequence>MRFFLYFCFSGASAAFVGNTLRRQQISSTGLSMGFFDDLAFIFSEEGKKNRAAYDERERAEMEEAQRIIIERRKNPEKMAEYEQKIMEKRAKLQEERDVWDFQNRVQDGFDPLTEWNTLRKEGKIQVGSDLERDEGSRRLGSEGLVDVRVDERMPYIDQGYVDEDADVMGNFMKLFGGKKKKDEE</sequence>
<name>A0A7S2LQ95_9STRA</name>
<organism evidence="1">
    <name type="scientific">Leptocylindrus danicus</name>
    <dbReference type="NCBI Taxonomy" id="163516"/>
    <lineage>
        <taxon>Eukaryota</taxon>
        <taxon>Sar</taxon>
        <taxon>Stramenopiles</taxon>
        <taxon>Ochrophyta</taxon>
        <taxon>Bacillariophyta</taxon>
        <taxon>Coscinodiscophyceae</taxon>
        <taxon>Chaetocerotophycidae</taxon>
        <taxon>Leptocylindrales</taxon>
        <taxon>Leptocylindraceae</taxon>
        <taxon>Leptocylindrus</taxon>
    </lineage>
</organism>
<proteinExistence type="predicted"/>
<dbReference type="AlphaFoldDB" id="A0A7S2LQ95"/>
<dbReference type="Pfam" id="PF20709">
    <property type="entry name" value="DUF6823"/>
    <property type="match status" value="1"/>
</dbReference>
<dbReference type="EMBL" id="HBGY01032415">
    <property type="protein sequence ID" value="CAD9611951.1"/>
    <property type="molecule type" value="Transcribed_RNA"/>
</dbReference>
<evidence type="ECO:0000313" key="1">
    <source>
        <dbReference type="EMBL" id="CAD9611951.1"/>
    </source>
</evidence>